<evidence type="ECO:0000313" key="4">
    <source>
        <dbReference type="Proteomes" id="UP000235584"/>
    </source>
</evidence>
<dbReference type="Proteomes" id="UP000235584">
    <property type="component" value="Chromosome"/>
</dbReference>
<gene>
    <name evidence="3" type="ORF">C0V70_02630</name>
</gene>
<keyword evidence="2" id="KW-0808">Transferase</keyword>
<dbReference type="Pfam" id="PF02797">
    <property type="entry name" value="Chal_sti_synt_C"/>
    <property type="match status" value="1"/>
</dbReference>
<dbReference type="RefSeq" id="WP_102242313.1">
    <property type="nucleotide sequence ID" value="NZ_CP025704.1"/>
</dbReference>
<evidence type="ECO:0000256" key="2">
    <source>
        <dbReference type="ARBA" id="ARBA00022679"/>
    </source>
</evidence>
<dbReference type="GO" id="GO:0006633">
    <property type="term" value="P:fatty acid biosynthetic process"/>
    <property type="evidence" value="ECO:0007669"/>
    <property type="project" value="InterPro"/>
</dbReference>
<evidence type="ECO:0000256" key="1">
    <source>
        <dbReference type="ARBA" id="ARBA00005531"/>
    </source>
</evidence>
<accession>A0A2K9NND4</accession>
<organism evidence="3 4">
    <name type="scientific">Bacteriovorax stolpii</name>
    <name type="common">Bdellovibrio stolpii</name>
    <dbReference type="NCBI Taxonomy" id="960"/>
    <lineage>
        <taxon>Bacteria</taxon>
        <taxon>Pseudomonadati</taxon>
        <taxon>Bdellovibrionota</taxon>
        <taxon>Bacteriovoracia</taxon>
        <taxon>Bacteriovoracales</taxon>
        <taxon>Bacteriovoracaceae</taxon>
        <taxon>Bacteriovorax</taxon>
    </lineage>
</organism>
<dbReference type="Pfam" id="PF08392">
    <property type="entry name" value="FAE1_CUT1_RppA"/>
    <property type="match status" value="1"/>
</dbReference>
<dbReference type="SUPFAM" id="SSF53901">
    <property type="entry name" value="Thiolase-like"/>
    <property type="match status" value="1"/>
</dbReference>
<comment type="similarity">
    <text evidence="1">Belongs to the thiolase-like superfamily. Chalcone/stilbene synthases family.</text>
</comment>
<dbReference type="PANTHER" id="PTHR11877:SF46">
    <property type="entry name" value="TYPE III POLYKETIDE SYNTHASE A"/>
    <property type="match status" value="1"/>
</dbReference>
<dbReference type="PANTHER" id="PTHR11877">
    <property type="entry name" value="HYDROXYMETHYLGLUTARYL-COA SYNTHASE"/>
    <property type="match status" value="1"/>
</dbReference>
<dbReference type="KEGG" id="bsto:C0V70_02630"/>
<dbReference type="CDD" id="cd00831">
    <property type="entry name" value="CHS_like"/>
    <property type="match status" value="1"/>
</dbReference>
<keyword evidence="4" id="KW-1185">Reference proteome</keyword>
<dbReference type="PIRSF" id="PIRSF000451">
    <property type="entry name" value="PKS_III"/>
    <property type="match status" value="1"/>
</dbReference>
<protein>
    <submittedName>
        <fullName evidence="3">Type III polyketide synthase</fullName>
    </submittedName>
</protein>
<dbReference type="Gene3D" id="3.40.47.10">
    <property type="match status" value="2"/>
</dbReference>
<dbReference type="GO" id="GO:0016020">
    <property type="term" value="C:membrane"/>
    <property type="evidence" value="ECO:0007669"/>
    <property type="project" value="InterPro"/>
</dbReference>
<name>A0A2K9NND4_BACTC</name>
<dbReference type="AlphaFoldDB" id="A0A2K9NND4"/>
<reference evidence="3 4" key="1">
    <citation type="submission" date="2018-01" db="EMBL/GenBank/DDBJ databases">
        <title>Complete genome sequence of Bacteriovorax stolpii DSM12778.</title>
        <authorList>
            <person name="Tang B."/>
            <person name="Chang J."/>
        </authorList>
    </citation>
    <scope>NUCLEOTIDE SEQUENCE [LARGE SCALE GENOMIC DNA]</scope>
    <source>
        <strain evidence="3 4">DSM 12778</strain>
    </source>
</reference>
<dbReference type="InterPro" id="IPR016039">
    <property type="entry name" value="Thiolase-like"/>
</dbReference>
<dbReference type="EMBL" id="CP025704">
    <property type="protein sequence ID" value="AUN97018.1"/>
    <property type="molecule type" value="Genomic_DNA"/>
</dbReference>
<evidence type="ECO:0000313" key="3">
    <source>
        <dbReference type="EMBL" id="AUN97018.1"/>
    </source>
</evidence>
<dbReference type="InterPro" id="IPR012328">
    <property type="entry name" value="Chalcone/stilbene_synt_C"/>
</dbReference>
<proteinExistence type="inferred from homology"/>
<dbReference type="GO" id="GO:0030639">
    <property type="term" value="P:polyketide biosynthetic process"/>
    <property type="evidence" value="ECO:0007669"/>
    <property type="project" value="TreeGrafter"/>
</dbReference>
<dbReference type="OrthoDB" id="9786288at2"/>
<dbReference type="InterPro" id="IPR013601">
    <property type="entry name" value="FAE1_typ3_polyketide_synth"/>
</dbReference>
<dbReference type="GO" id="GO:0016747">
    <property type="term" value="F:acyltransferase activity, transferring groups other than amino-acyl groups"/>
    <property type="evidence" value="ECO:0007669"/>
    <property type="project" value="InterPro"/>
</dbReference>
<dbReference type="InterPro" id="IPR011141">
    <property type="entry name" value="Polyketide_synthase_type-III"/>
</dbReference>
<sequence length="346" mass="38759">MHRSTPKILSLGLSHPQNKFSQNEIATLMNVTSEKSKRFFKHEHIESRYLTLSKNNFAEESAFNLREKFKKNAIELIGVAVERALKQKGLSPSDIDYICCVTSTGFLVPGLSALILEPLKFRNNTQRLDIVGMGCNAGLNGLNAVASWVNTNPEKKALLICCELCSSIYTLDDSESTALVNSLFGDGVAVALVEQKEESGKASILGFESYLIPDSLPMLRFDWDEEKNRYRFFIGKETPKFLAREVERPLTTLLERFNLKKEDISHWIVHSGGASILDGIEEKLGFKKSDLRHTRTILKNYGNISSGSFLFSYQELLNEGSVKKGDYGIMITMGPGLTIEMALLTW</sequence>